<evidence type="ECO:0000313" key="7">
    <source>
        <dbReference type="EMBL" id="RKP11260.1"/>
    </source>
</evidence>
<dbReference type="InterPro" id="IPR044890">
    <property type="entry name" value="TMEM14_sf"/>
</dbReference>
<evidence type="ECO:0000256" key="2">
    <source>
        <dbReference type="ARBA" id="ARBA00007590"/>
    </source>
</evidence>
<keyword evidence="3 6" id="KW-0812">Transmembrane</keyword>
<comment type="similarity">
    <text evidence="2">Belongs to the TMEM14 family.</text>
</comment>
<dbReference type="Proteomes" id="UP000267251">
    <property type="component" value="Unassembled WGS sequence"/>
</dbReference>
<feature type="transmembrane region" description="Helical" evidence="6">
    <location>
        <begin position="29"/>
        <end position="47"/>
    </location>
</feature>
<organism evidence="7 8">
    <name type="scientific">Piptocephalis cylindrospora</name>
    <dbReference type="NCBI Taxonomy" id="1907219"/>
    <lineage>
        <taxon>Eukaryota</taxon>
        <taxon>Fungi</taxon>
        <taxon>Fungi incertae sedis</taxon>
        <taxon>Zoopagomycota</taxon>
        <taxon>Zoopagomycotina</taxon>
        <taxon>Zoopagomycetes</taxon>
        <taxon>Zoopagales</taxon>
        <taxon>Piptocephalidaceae</taxon>
        <taxon>Piptocephalis</taxon>
    </lineage>
</organism>
<dbReference type="PANTHER" id="PTHR12668">
    <property type="entry name" value="TRANSMEMBRANE PROTEIN 14, 15"/>
    <property type="match status" value="1"/>
</dbReference>
<dbReference type="GO" id="GO:0016020">
    <property type="term" value="C:membrane"/>
    <property type="evidence" value="ECO:0007669"/>
    <property type="project" value="UniProtKB-SubCell"/>
</dbReference>
<feature type="transmembrane region" description="Helical" evidence="6">
    <location>
        <begin position="6"/>
        <end position="22"/>
    </location>
</feature>
<dbReference type="Gene3D" id="1.10.10.1740">
    <property type="entry name" value="Transmembrane protein 14-like"/>
    <property type="match status" value="1"/>
</dbReference>
<accession>A0A4P9Y0G2</accession>
<dbReference type="Pfam" id="PF03647">
    <property type="entry name" value="Tmemb_14"/>
    <property type="match status" value="1"/>
</dbReference>
<evidence type="ECO:0000256" key="4">
    <source>
        <dbReference type="ARBA" id="ARBA00022989"/>
    </source>
</evidence>
<proteinExistence type="inferred from homology"/>
<evidence type="ECO:0000313" key="8">
    <source>
        <dbReference type="Proteomes" id="UP000267251"/>
    </source>
</evidence>
<evidence type="ECO:0000256" key="3">
    <source>
        <dbReference type="ARBA" id="ARBA00022692"/>
    </source>
</evidence>
<gene>
    <name evidence="7" type="ORF">BJ684DRAFT_13140</name>
</gene>
<dbReference type="EMBL" id="KZ989063">
    <property type="protein sequence ID" value="RKP11260.1"/>
    <property type="molecule type" value="Genomic_DNA"/>
</dbReference>
<reference evidence="8" key="1">
    <citation type="journal article" date="2018" name="Nat. Microbiol.">
        <title>Leveraging single-cell genomics to expand the fungal tree of life.</title>
        <authorList>
            <person name="Ahrendt S.R."/>
            <person name="Quandt C.A."/>
            <person name="Ciobanu D."/>
            <person name="Clum A."/>
            <person name="Salamov A."/>
            <person name="Andreopoulos B."/>
            <person name="Cheng J.F."/>
            <person name="Woyke T."/>
            <person name="Pelin A."/>
            <person name="Henrissat B."/>
            <person name="Reynolds N.K."/>
            <person name="Benny G.L."/>
            <person name="Smith M.E."/>
            <person name="James T.Y."/>
            <person name="Grigoriev I.V."/>
        </authorList>
    </citation>
    <scope>NUCLEOTIDE SEQUENCE [LARGE SCALE GENOMIC DNA]</scope>
</reference>
<evidence type="ECO:0000256" key="5">
    <source>
        <dbReference type="ARBA" id="ARBA00023136"/>
    </source>
</evidence>
<evidence type="ECO:0000256" key="1">
    <source>
        <dbReference type="ARBA" id="ARBA00004370"/>
    </source>
</evidence>
<feature type="transmembrane region" description="Helical" evidence="6">
    <location>
        <begin position="53"/>
        <end position="70"/>
    </location>
</feature>
<keyword evidence="5 6" id="KW-0472">Membrane</keyword>
<name>A0A4P9Y0G2_9FUNG</name>
<evidence type="ECO:0000256" key="6">
    <source>
        <dbReference type="SAM" id="Phobius"/>
    </source>
</evidence>
<keyword evidence="8" id="KW-1185">Reference proteome</keyword>
<dbReference type="OrthoDB" id="5620at2759"/>
<dbReference type="InterPro" id="IPR005349">
    <property type="entry name" value="TMEM14"/>
</dbReference>
<sequence>MSHHTPYSLAALCATGGIVGFARTGSKPSLVAGLGLGLLYGVSGYLIQKNKDHGHDLAAVTSAVLMGALLPRGLRQRKAMPLVLGSVGVLGLGYHSRKAYEERYGV</sequence>
<dbReference type="PANTHER" id="PTHR12668:SF53">
    <property type="entry name" value="TMEM14 PROTEIN HOMOLOG YJR085C"/>
    <property type="match status" value="1"/>
</dbReference>
<comment type="subcellular location">
    <subcellularLocation>
        <location evidence="1">Membrane</location>
    </subcellularLocation>
</comment>
<protein>
    <submittedName>
        <fullName evidence="7">Transmembrane proteins 14C-domain-containing protein</fullName>
    </submittedName>
</protein>
<dbReference type="AlphaFoldDB" id="A0A4P9Y0G2"/>
<keyword evidence="4 6" id="KW-1133">Transmembrane helix</keyword>